<evidence type="ECO:0000313" key="9">
    <source>
        <dbReference type="EMBL" id="SVD46454.1"/>
    </source>
</evidence>
<evidence type="ECO:0000256" key="7">
    <source>
        <dbReference type="ARBA" id="ARBA00048478"/>
    </source>
</evidence>
<dbReference type="InterPro" id="IPR027417">
    <property type="entry name" value="P-loop_NTPase"/>
</dbReference>
<accession>A0A382VJ18</accession>
<keyword evidence="5" id="KW-0067">ATP-binding</keyword>
<dbReference type="GO" id="GO:0005524">
    <property type="term" value="F:ATP binding"/>
    <property type="evidence" value="ECO:0007669"/>
    <property type="project" value="UniProtKB-KW"/>
</dbReference>
<dbReference type="GO" id="GO:0006139">
    <property type="term" value="P:nucleobase-containing compound metabolic process"/>
    <property type="evidence" value="ECO:0007669"/>
    <property type="project" value="InterPro"/>
</dbReference>
<dbReference type="AlphaFoldDB" id="A0A382VJ18"/>
<keyword evidence="4" id="KW-0418">Kinase</keyword>
<feature type="non-terminal residue" evidence="9">
    <location>
        <position position="1"/>
    </location>
</feature>
<gene>
    <name evidence="9" type="ORF">METZ01_LOCUS399308</name>
</gene>
<evidence type="ECO:0000259" key="8">
    <source>
        <dbReference type="Pfam" id="PF02224"/>
    </source>
</evidence>
<comment type="catalytic activity">
    <reaction evidence="7">
        <text>CMP + ATP = CDP + ADP</text>
        <dbReference type="Rhea" id="RHEA:11600"/>
        <dbReference type="ChEBI" id="CHEBI:30616"/>
        <dbReference type="ChEBI" id="CHEBI:58069"/>
        <dbReference type="ChEBI" id="CHEBI:60377"/>
        <dbReference type="ChEBI" id="CHEBI:456216"/>
        <dbReference type="EC" id="2.7.4.25"/>
    </reaction>
</comment>
<keyword evidence="2" id="KW-0808">Transferase</keyword>
<name>A0A382VJ18_9ZZZZ</name>
<sequence length="122" mass="14058">AVSALPQVRNHMVVIQRKIAKNKDCVIEGRDIGTIVFPKADVKFFLVADDIIRARRRQLDLKAIGEERTIDELVEEICRRDRFDSERSHSPLKKADDAVEVDTSQLTIDEQVDFMVNRVMNH</sequence>
<comment type="catalytic activity">
    <reaction evidence="6">
        <text>dCMP + ATP = dCDP + ADP</text>
        <dbReference type="Rhea" id="RHEA:25094"/>
        <dbReference type="ChEBI" id="CHEBI:30616"/>
        <dbReference type="ChEBI" id="CHEBI:57566"/>
        <dbReference type="ChEBI" id="CHEBI:58593"/>
        <dbReference type="ChEBI" id="CHEBI:456216"/>
        <dbReference type="EC" id="2.7.4.25"/>
    </reaction>
</comment>
<organism evidence="9">
    <name type="scientific">marine metagenome</name>
    <dbReference type="NCBI Taxonomy" id="408172"/>
    <lineage>
        <taxon>unclassified sequences</taxon>
        <taxon>metagenomes</taxon>
        <taxon>ecological metagenomes</taxon>
    </lineage>
</organism>
<keyword evidence="3" id="KW-0547">Nucleotide-binding</keyword>
<dbReference type="EMBL" id="UINC01152327">
    <property type="protein sequence ID" value="SVD46454.1"/>
    <property type="molecule type" value="Genomic_DNA"/>
</dbReference>
<dbReference type="Pfam" id="PF02224">
    <property type="entry name" value="Cytidylate_kin"/>
    <property type="match status" value="1"/>
</dbReference>
<proteinExistence type="predicted"/>
<evidence type="ECO:0000256" key="1">
    <source>
        <dbReference type="ARBA" id="ARBA00012906"/>
    </source>
</evidence>
<feature type="domain" description="Cytidylate kinase" evidence="8">
    <location>
        <begin position="2"/>
        <end position="119"/>
    </location>
</feature>
<evidence type="ECO:0000256" key="4">
    <source>
        <dbReference type="ARBA" id="ARBA00022777"/>
    </source>
</evidence>
<dbReference type="SUPFAM" id="SSF52540">
    <property type="entry name" value="P-loop containing nucleoside triphosphate hydrolases"/>
    <property type="match status" value="1"/>
</dbReference>
<protein>
    <recommendedName>
        <fullName evidence="1">(d)CMP kinase</fullName>
        <ecNumber evidence="1">2.7.4.25</ecNumber>
    </recommendedName>
</protein>
<evidence type="ECO:0000256" key="3">
    <source>
        <dbReference type="ARBA" id="ARBA00022741"/>
    </source>
</evidence>
<dbReference type="EC" id="2.7.4.25" evidence="1"/>
<evidence type="ECO:0000256" key="2">
    <source>
        <dbReference type="ARBA" id="ARBA00022679"/>
    </source>
</evidence>
<evidence type="ECO:0000256" key="6">
    <source>
        <dbReference type="ARBA" id="ARBA00047615"/>
    </source>
</evidence>
<dbReference type="Gene3D" id="3.40.50.300">
    <property type="entry name" value="P-loop containing nucleotide triphosphate hydrolases"/>
    <property type="match status" value="1"/>
</dbReference>
<evidence type="ECO:0000256" key="5">
    <source>
        <dbReference type="ARBA" id="ARBA00022840"/>
    </source>
</evidence>
<dbReference type="InterPro" id="IPR011994">
    <property type="entry name" value="Cytidylate_kinase_dom"/>
</dbReference>
<reference evidence="9" key="1">
    <citation type="submission" date="2018-05" db="EMBL/GenBank/DDBJ databases">
        <authorList>
            <person name="Lanie J.A."/>
            <person name="Ng W.-L."/>
            <person name="Kazmierczak K.M."/>
            <person name="Andrzejewski T.M."/>
            <person name="Davidsen T.M."/>
            <person name="Wayne K.J."/>
            <person name="Tettelin H."/>
            <person name="Glass J.I."/>
            <person name="Rusch D."/>
            <person name="Podicherti R."/>
            <person name="Tsui H.-C.T."/>
            <person name="Winkler M.E."/>
        </authorList>
    </citation>
    <scope>NUCLEOTIDE SEQUENCE</scope>
</reference>
<dbReference type="CDD" id="cd02020">
    <property type="entry name" value="CMPK"/>
    <property type="match status" value="1"/>
</dbReference>
<dbReference type="GO" id="GO:0036431">
    <property type="term" value="F:dCMP kinase activity"/>
    <property type="evidence" value="ECO:0007669"/>
    <property type="project" value="InterPro"/>
</dbReference>